<keyword evidence="3" id="KW-0472">Membrane</keyword>
<feature type="transmembrane region" description="Helical" evidence="3">
    <location>
        <begin position="265"/>
        <end position="284"/>
    </location>
</feature>
<dbReference type="PANTHER" id="PTHR43245:SF51">
    <property type="entry name" value="SHORT CHAIN DEHYDROGENASE_REDUCTASE FAMILY 42E, MEMBER 2"/>
    <property type="match status" value="1"/>
</dbReference>
<evidence type="ECO:0000256" key="2">
    <source>
        <dbReference type="ARBA" id="ARBA00023002"/>
    </source>
</evidence>
<dbReference type="Pfam" id="PF01073">
    <property type="entry name" value="3Beta_HSD"/>
    <property type="match status" value="1"/>
</dbReference>
<dbReference type="EMBL" id="AFWA02000005">
    <property type="protein sequence ID" value="EMR11692.1"/>
    <property type="molecule type" value="Genomic_DNA"/>
</dbReference>
<dbReference type="Proteomes" id="UP000011958">
    <property type="component" value="Unassembled WGS sequence"/>
</dbReference>
<dbReference type="VEuPathDB" id="FungiDB:PNEG_00128"/>
<gene>
    <name evidence="5" type="ORF">PNEG_00128</name>
</gene>
<keyword evidence="2" id="KW-0560">Oxidoreductase</keyword>
<comment type="similarity">
    <text evidence="1">Belongs to the 3-beta-HSD family.</text>
</comment>
<dbReference type="GO" id="GO:0005789">
    <property type="term" value="C:endoplasmic reticulum membrane"/>
    <property type="evidence" value="ECO:0007669"/>
    <property type="project" value="EnsemblFungi"/>
</dbReference>
<dbReference type="Gene3D" id="3.40.50.720">
    <property type="entry name" value="NAD(P)-binding Rossmann-like Domain"/>
    <property type="match status" value="1"/>
</dbReference>
<dbReference type="GO" id="GO:0006696">
    <property type="term" value="P:ergosterol biosynthetic process"/>
    <property type="evidence" value="ECO:0007669"/>
    <property type="project" value="EnsemblFungi"/>
</dbReference>
<organism evidence="5 6">
    <name type="scientific">Pneumocystis murina (strain B123)</name>
    <name type="common">Mouse pneumocystis pneumonia agent</name>
    <name type="synonym">Pneumocystis carinii f. sp. muris</name>
    <dbReference type="NCBI Taxonomy" id="1069680"/>
    <lineage>
        <taxon>Eukaryota</taxon>
        <taxon>Fungi</taxon>
        <taxon>Dikarya</taxon>
        <taxon>Ascomycota</taxon>
        <taxon>Taphrinomycotina</taxon>
        <taxon>Pneumocystomycetes</taxon>
        <taxon>Pneumocystaceae</taxon>
        <taxon>Pneumocystis</taxon>
    </lineage>
</organism>
<keyword evidence="6" id="KW-1185">Reference proteome</keyword>
<evidence type="ECO:0000256" key="1">
    <source>
        <dbReference type="ARBA" id="ARBA00009219"/>
    </source>
</evidence>
<dbReference type="SUPFAM" id="SSF51735">
    <property type="entry name" value="NAD(P)-binding Rossmann-fold domains"/>
    <property type="match status" value="1"/>
</dbReference>
<proteinExistence type="inferred from homology"/>
<sequence>MEYPLIIGGSGFVGESLVSQLVKEKTCKKITVFDINIKDKGFTSVNYYKGDICDIERLREVIRQNHSDVIFHMASPIHGLGKKIYEKVNVEGTKQVIRAALYENVKVIIYTSSAGVVFNGKDLINVDETMPIPKGTMDAYNETKAEAERLILEANGKNGLMTVAIRPSGIFGPGDAQLIPGMISVLKNRQTRFRIGNNMNLFDFTYVDNVVHAHLLASQKLFSPEATNISGQAFFITNGEPIYFWDFPSTVWAYLGHVPSNIIHFPRYLGIIIAFIFEFFSFITRKEPDFTRFRVKLSCANRYYNINKARRLLDYSPIVNLDEGIKRSLKWIESKKNGLGLEL</sequence>
<dbReference type="STRING" id="1069680.M7NWM8"/>
<dbReference type="OMA" id="STAHWFD"/>
<dbReference type="GO" id="GO:0102175">
    <property type="term" value="F:3-beta-hydroxysteroid dehydrogenase (NAD+)/C4-decarboxylase activity"/>
    <property type="evidence" value="ECO:0007669"/>
    <property type="project" value="EnsemblFungi"/>
</dbReference>
<dbReference type="OrthoDB" id="10058185at2759"/>
<accession>M7NWM8</accession>
<evidence type="ECO:0000313" key="6">
    <source>
        <dbReference type="Proteomes" id="UP000011958"/>
    </source>
</evidence>
<dbReference type="InterPro" id="IPR002225">
    <property type="entry name" value="3Beta_OHSteriod_DH/Estase"/>
</dbReference>
<dbReference type="InterPro" id="IPR036291">
    <property type="entry name" value="NAD(P)-bd_dom_sf"/>
</dbReference>
<feature type="domain" description="3-beta hydroxysteroid dehydrogenase/isomerase" evidence="4">
    <location>
        <begin position="5"/>
        <end position="267"/>
    </location>
</feature>
<reference evidence="6" key="1">
    <citation type="journal article" date="2016" name="Nat. Commun.">
        <title>Genome analysis of three Pneumocystis species reveals adaptation mechanisms to life exclusively in mammalian hosts.</title>
        <authorList>
            <person name="Ma L."/>
            <person name="Chen Z."/>
            <person name="Huang D.W."/>
            <person name="Kutty G."/>
            <person name="Ishihara M."/>
            <person name="Wang H."/>
            <person name="Abouelleil A."/>
            <person name="Bishop L."/>
            <person name="Davey E."/>
            <person name="Deng R."/>
            <person name="Deng X."/>
            <person name="Fan L."/>
            <person name="Fantoni G."/>
            <person name="Fitzgerald M."/>
            <person name="Gogineni E."/>
            <person name="Goldberg J.M."/>
            <person name="Handley G."/>
            <person name="Hu X."/>
            <person name="Huber C."/>
            <person name="Jiao X."/>
            <person name="Jones K."/>
            <person name="Levin J.Z."/>
            <person name="Liu Y."/>
            <person name="Macdonald P."/>
            <person name="Melnikov A."/>
            <person name="Raley C."/>
            <person name="Sassi M."/>
            <person name="Sherman B.T."/>
            <person name="Song X."/>
            <person name="Sykes S."/>
            <person name="Tran B."/>
            <person name="Walsh L."/>
            <person name="Xia Y."/>
            <person name="Yang J."/>
            <person name="Young S."/>
            <person name="Zeng Q."/>
            <person name="Zheng X."/>
            <person name="Stephens R."/>
            <person name="Nusbaum C."/>
            <person name="Birren B.W."/>
            <person name="Azadi P."/>
            <person name="Lempicki R.A."/>
            <person name="Cuomo C.A."/>
            <person name="Kovacs J.A."/>
        </authorList>
    </citation>
    <scope>NUCLEOTIDE SEQUENCE [LARGE SCALE GENOMIC DNA]</scope>
    <source>
        <strain evidence="6">B123</strain>
    </source>
</reference>
<dbReference type="eggNOG" id="KOG1430">
    <property type="taxonomic scope" value="Eukaryota"/>
</dbReference>
<dbReference type="AlphaFoldDB" id="M7NWM8"/>
<evidence type="ECO:0000259" key="4">
    <source>
        <dbReference type="Pfam" id="PF01073"/>
    </source>
</evidence>
<evidence type="ECO:0000313" key="5">
    <source>
        <dbReference type="EMBL" id="EMR11692.1"/>
    </source>
</evidence>
<dbReference type="PANTHER" id="PTHR43245">
    <property type="entry name" value="BIFUNCTIONAL POLYMYXIN RESISTANCE PROTEIN ARNA"/>
    <property type="match status" value="1"/>
</dbReference>
<dbReference type="RefSeq" id="XP_007871987.1">
    <property type="nucleotide sequence ID" value="XM_007873796.2"/>
</dbReference>
<evidence type="ECO:0000256" key="3">
    <source>
        <dbReference type="SAM" id="Phobius"/>
    </source>
</evidence>
<dbReference type="GeneID" id="19893826"/>
<protein>
    <recommendedName>
        <fullName evidence="4">3-beta hydroxysteroid dehydrogenase/isomerase domain-containing protein</fullName>
    </recommendedName>
</protein>
<name>M7NWM8_PNEMU</name>
<dbReference type="InterPro" id="IPR050177">
    <property type="entry name" value="Lipid_A_modif_metabolic_enz"/>
</dbReference>
<keyword evidence="3" id="KW-0812">Transmembrane</keyword>
<comment type="caution">
    <text evidence="5">The sequence shown here is derived from an EMBL/GenBank/DDBJ whole genome shotgun (WGS) entry which is preliminary data.</text>
</comment>
<keyword evidence="3" id="KW-1133">Transmembrane helix</keyword>